<feature type="region of interest" description="Disordered" evidence="1">
    <location>
        <begin position="510"/>
        <end position="546"/>
    </location>
</feature>
<dbReference type="EMBL" id="AJWJ01000457">
    <property type="protein sequence ID" value="KAF2070699.1"/>
    <property type="molecule type" value="Genomic_DNA"/>
</dbReference>
<evidence type="ECO:0000256" key="2">
    <source>
        <dbReference type="SAM" id="Phobius"/>
    </source>
</evidence>
<feature type="signal peptide" evidence="3">
    <location>
        <begin position="1"/>
        <end position="20"/>
    </location>
</feature>
<keyword evidence="2" id="KW-0812">Transmembrane</keyword>
<evidence type="ECO:0000256" key="3">
    <source>
        <dbReference type="SAM" id="SignalP"/>
    </source>
</evidence>
<reference evidence="4" key="1">
    <citation type="submission" date="2020-01" db="EMBL/GenBank/DDBJ databases">
        <title>Development of genomics and gene disruption for Polysphondylium violaceum indicates a role for the polyketide synthase stlB in stalk morphogenesis.</title>
        <authorList>
            <person name="Narita B."/>
            <person name="Kawabe Y."/>
            <person name="Kin K."/>
            <person name="Saito T."/>
            <person name="Gibbs R."/>
            <person name="Kuspa A."/>
            <person name="Muzny D."/>
            <person name="Queller D."/>
            <person name="Richards S."/>
            <person name="Strassman J."/>
            <person name="Sucgang R."/>
            <person name="Worley K."/>
            <person name="Schaap P."/>
        </authorList>
    </citation>
    <scope>NUCLEOTIDE SEQUENCE</scope>
    <source>
        <strain evidence="4">QSvi11</strain>
    </source>
</reference>
<protein>
    <recommendedName>
        <fullName evidence="6">Polymorphic outer membrane protein</fullName>
    </recommendedName>
</protein>
<feature type="transmembrane region" description="Helical" evidence="2">
    <location>
        <begin position="482"/>
        <end position="504"/>
    </location>
</feature>
<feature type="chain" id="PRO_5035285886" description="Polymorphic outer membrane protein" evidence="3">
    <location>
        <begin position="21"/>
        <end position="546"/>
    </location>
</feature>
<evidence type="ECO:0000313" key="4">
    <source>
        <dbReference type="EMBL" id="KAF2070699.1"/>
    </source>
</evidence>
<dbReference type="Proteomes" id="UP000695562">
    <property type="component" value="Unassembled WGS sequence"/>
</dbReference>
<sequence length="546" mass="58126">MKIVITLYLFIVLFISASLGQGLTLFVDPASKSVDPKCGASASNACSSFINAYSSYASQTDGTNSTALSLELMDGTYTAKDNAAMSDSIYIHSLSVYSSSKNKDNCIIDGANMKYTFFYYQQGSTIAQSLSVANITFTNSTAILVSNVNLSVDFTGCLFNNSQPTFLGQIILQANPINPAPQFNLTECTFTGIQLQGSYMVQVTNYKVNILHTIVTGVSGGSNCFYFTLCTVDAVYLTINNSSTTNSPIGAVTSNVTISAGNFNNNYGSWAGVLRATNIGGGQPYYTVVQLSTFINNTTPDNGGAIVLSPTTAKNYILTSTFTNNTVTKNNGQGGAVFVGSTNVEINGCTFTSNSAPNNGLGGAIYVGSNSNVLVTDTSLIANTAYFGAAIYTFSSKIQLSSDKFANNSATNGGSDVYCYTSGITFVGYISGLNSSLYSCPQNDCTFVNAPSKFQCGANNSSSSSDSPSKKNKGMDDQEKKIIIGVVCGGTGIIIIMIIAAICYKRHRHHHHHHHHGHHDHHGGHHHHHHGGHHHHHSESSPLVYH</sequence>
<proteinExistence type="predicted"/>
<keyword evidence="2" id="KW-0472">Membrane</keyword>
<name>A0A8J4PR33_9MYCE</name>
<keyword evidence="5" id="KW-1185">Reference proteome</keyword>
<dbReference type="InterPro" id="IPR011050">
    <property type="entry name" value="Pectin_lyase_fold/virulence"/>
</dbReference>
<evidence type="ECO:0008006" key="6">
    <source>
        <dbReference type="Google" id="ProtNLM"/>
    </source>
</evidence>
<evidence type="ECO:0000313" key="5">
    <source>
        <dbReference type="Proteomes" id="UP000695562"/>
    </source>
</evidence>
<comment type="caution">
    <text evidence="4">The sequence shown here is derived from an EMBL/GenBank/DDBJ whole genome shotgun (WGS) entry which is preliminary data.</text>
</comment>
<evidence type="ECO:0000256" key="1">
    <source>
        <dbReference type="SAM" id="MobiDB-lite"/>
    </source>
</evidence>
<dbReference type="AlphaFoldDB" id="A0A8J4PR33"/>
<keyword evidence="3" id="KW-0732">Signal</keyword>
<accession>A0A8J4PR33</accession>
<gene>
    <name evidence="4" type="ORF">CYY_007980</name>
</gene>
<dbReference type="PANTHER" id="PTHR31318:SF2">
    <property type="entry name" value="PECTIN LYASE-LIKE FAMILY PROTEIN-RELATED"/>
    <property type="match status" value="1"/>
</dbReference>
<feature type="compositionally biased region" description="Basic residues" evidence="1">
    <location>
        <begin position="510"/>
        <end position="537"/>
    </location>
</feature>
<organism evidence="4 5">
    <name type="scientific">Polysphondylium violaceum</name>
    <dbReference type="NCBI Taxonomy" id="133409"/>
    <lineage>
        <taxon>Eukaryota</taxon>
        <taxon>Amoebozoa</taxon>
        <taxon>Evosea</taxon>
        <taxon>Eumycetozoa</taxon>
        <taxon>Dictyostelia</taxon>
        <taxon>Dictyosteliales</taxon>
        <taxon>Dictyosteliaceae</taxon>
        <taxon>Polysphondylium</taxon>
    </lineage>
</organism>
<dbReference type="PANTHER" id="PTHR31318">
    <property type="entry name" value="EXPRESSED PROTEIN-RELATED"/>
    <property type="match status" value="1"/>
</dbReference>
<dbReference type="SUPFAM" id="SSF51126">
    <property type="entry name" value="Pectin lyase-like"/>
    <property type="match status" value="1"/>
</dbReference>
<keyword evidence="2" id="KW-1133">Transmembrane helix</keyword>